<feature type="compositionally biased region" description="Basic and acidic residues" evidence="3">
    <location>
        <begin position="352"/>
        <end position="365"/>
    </location>
</feature>
<feature type="domain" description="MRH" evidence="5">
    <location>
        <begin position="27"/>
        <end position="178"/>
    </location>
</feature>
<evidence type="ECO:0000259" key="5">
    <source>
        <dbReference type="PROSITE" id="PS51914"/>
    </source>
</evidence>
<feature type="region of interest" description="Disordered" evidence="3">
    <location>
        <begin position="253"/>
        <end position="419"/>
    </location>
</feature>
<gene>
    <name evidence="6" type="ORF">BT96DRAFT_990100</name>
</gene>
<evidence type="ECO:0000256" key="1">
    <source>
        <dbReference type="ARBA" id="ARBA00022729"/>
    </source>
</evidence>
<evidence type="ECO:0000256" key="3">
    <source>
        <dbReference type="SAM" id="MobiDB-lite"/>
    </source>
</evidence>
<dbReference type="InterPro" id="IPR009011">
    <property type="entry name" value="Man6P_isomerase_rcpt-bd_dom_sf"/>
</dbReference>
<evidence type="ECO:0000256" key="2">
    <source>
        <dbReference type="ARBA" id="ARBA00023157"/>
    </source>
</evidence>
<keyword evidence="7" id="KW-1185">Reference proteome</keyword>
<accession>A0A6A4I132</accession>
<dbReference type="Gene3D" id="2.70.130.10">
    <property type="entry name" value="Mannose-6-phosphate receptor binding domain"/>
    <property type="match status" value="1"/>
</dbReference>
<dbReference type="Proteomes" id="UP000799118">
    <property type="component" value="Unassembled WGS sequence"/>
</dbReference>
<reference evidence="6" key="1">
    <citation type="journal article" date="2019" name="Environ. Microbiol.">
        <title>Fungal ecological strategies reflected in gene transcription - a case study of two litter decomposers.</title>
        <authorList>
            <person name="Barbi F."/>
            <person name="Kohler A."/>
            <person name="Barry K."/>
            <person name="Baskaran P."/>
            <person name="Daum C."/>
            <person name="Fauchery L."/>
            <person name="Ihrmark K."/>
            <person name="Kuo A."/>
            <person name="LaButti K."/>
            <person name="Lipzen A."/>
            <person name="Morin E."/>
            <person name="Grigoriev I.V."/>
            <person name="Henrissat B."/>
            <person name="Lindahl B."/>
            <person name="Martin F."/>
        </authorList>
    </citation>
    <scope>NUCLEOTIDE SEQUENCE</scope>
    <source>
        <strain evidence="6">JB14</strain>
    </source>
</reference>
<feature type="compositionally biased region" description="Acidic residues" evidence="3">
    <location>
        <begin position="369"/>
        <end position="378"/>
    </location>
</feature>
<feature type="compositionally biased region" description="Low complexity" evidence="3">
    <location>
        <begin position="387"/>
        <end position="396"/>
    </location>
</feature>
<protein>
    <recommendedName>
        <fullName evidence="5">MRH domain-containing protein</fullName>
    </recommendedName>
</protein>
<sequence length="419" mass="44978">MSWRSCALSLALLYLSTNVHSATNDEKECTIHSPDGNYYDLSPLAASKDYELATDQNHTIVMNVCKGISHETWGLKVSNPELVGGFIRERPRYFQHWKNTTLTMHAGRPALVMENGSPCKAANGEDKGDNAVSILSFICDSSVYGTGTPLLTGQWPPHDDELACVFFIGMENSSKEVDLGDSSPSLQVTVLVLGYLICGTLYNRFVLQLRGFDQIPQFSIEGMKYHGREALDWFRDIMSQLYEGGQRNGWGGSVPRSWSGGSNATNGFGVGSRLPPGGGGFRRPMPRTGGSAANSFSHQAQVDVGREPSNAPDAPSDGASGFARPSRGATNPISHQSQVNAVPQQTAPPPPKKFESGSSTKEERAFMLGDDDAEEDDLVTPAPTPAPTTSSAVPPSDNAPEDAAQLRGRGLEDGGTIRL</sequence>
<feature type="chain" id="PRO_5025679779" description="MRH domain-containing protein" evidence="4">
    <location>
        <begin position="22"/>
        <end position="419"/>
    </location>
</feature>
<keyword evidence="2" id="KW-1015">Disulfide bond</keyword>
<feature type="compositionally biased region" description="Polar residues" evidence="3">
    <location>
        <begin position="328"/>
        <end position="345"/>
    </location>
</feature>
<dbReference type="SUPFAM" id="SSF50911">
    <property type="entry name" value="Mannose 6-phosphate receptor domain"/>
    <property type="match status" value="1"/>
</dbReference>
<evidence type="ECO:0000313" key="7">
    <source>
        <dbReference type="Proteomes" id="UP000799118"/>
    </source>
</evidence>
<dbReference type="OrthoDB" id="4504960at2759"/>
<keyword evidence="1 4" id="KW-0732">Signal</keyword>
<dbReference type="EMBL" id="ML769423">
    <property type="protein sequence ID" value="KAE9403670.1"/>
    <property type="molecule type" value="Genomic_DNA"/>
</dbReference>
<name>A0A6A4I132_9AGAR</name>
<feature type="compositionally biased region" description="Polar residues" evidence="3">
    <location>
        <begin position="291"/>
        <end position="300"/>
    </location>
</feature>
<organism evidence="6 7">
    <name type="scientific">Gymnopus androsaceus JB14</name>
    <dbReference type="NCBI Taxonomy" id="1447944"/>
    <lineage>
        <taxon>Eukaryota</taxon>
        <taxon>Fungi</taxon>
        <taxon>Dikarya</taxon>
        <taxon>Basidiomycota</taxon>
        <taxon>Agaricomycotina</taxon>
        <taxon>Agaricomycetes</taxon>
        <taxon>Agaricomycetidae</taxon>
        <taxon>Agaricales</taxon>
        <taxon>Marasmiineae</taxon>
        <taxon>Omphalotaceae</taxon>
        <taxon>Gymnopus</taxon>
    </lineage>
</organism>
<evidence type="ECO:0000313" key="6">
    <source>
        <dbReference type="EMBL" id="KAE9403670.1"/>
    </source>
</evidence>
<evidence type="ECO:0000256" key="4">
    <source>
        <dbReference type="SAM" id="SignalP"/>
    </source>
</evidence>
<proteinExistence type="predicted"/>
<feature type="signal peptide" evidence="4">
    <location>
        <begin position="1"/>
        <end position="21"/>
    </location>
</feature>
<dbReference type="AlphaFoldDB" id="A0A6A4I132"/>
<dbReference type="InterPro" id="IPR044865">
    <property type="entry name" value="MRH_dom"/>
</dbReference>
<dbReference type="PROSITE" id="PS51914">
    <property type="entry name" value="MRH"/>
    <property type="match status" value="1"/>
</dbReference>